<proteinExistence type="predicted"/>
<reference evidence="2" key="1">
    <citation type="journal article" date="2019" name="Int. J. Syst. Evol. Microbiol.">
        <title>The Global Catalogue of Microorganisms (GCM) 10K type strain sequencing project: providing services to taxonomists for standard genome sequencing and annotation.</title>
        <authorList>
            <consortium name="The Broad Institute Genomics Platform"/>
            <consortium name="The Broad Institute Genome Sequencing Center for Infectious Disease"/>
            <person name="Wu L."/>
            <person name="Ma J."/>
        </authorList>
    </citation>
    <scope>NUCLEOTIDE SEQUENCE [LARGE SCALE GENOMIC DNA]</scope>
    <source>
        <strain evidence="2">CCTCC AB 2017081</strain>
    </source>
</reference>
<keyword evidence="2" id="KW-1185">Reference proteome</keyword>
<organism evidence="1 2">
    <name type="scientific">Deinococcus rufus</name>
    <dbReference type="NCBI Taxonomy" id="2136097"/>
    <lineage>
        <taxon>Bacteria</taxon>
        <taxon>Thermotogati</taxon>
        <taxon>Deinococcota</taxon>
        <taxon>Deinococci</taxon>
        <taxon>Deinococcales</taxon>
        <taxon>Deinococcaceae</taxon>
        <taxon>Deinococcus</taxon>
    </lineage>
</organism>
<accession>A0ABV7Z8W3</accession>
<sequence>MKHVRKLLFITAAALVTTGTLGTASAEGWWGSCQVLASGRVICHAN</sequence>
<comment type="caution">
    <text evidence="1">The sequence shown here is derived from an EMBL/GenBank/DDBJ whole genome shotgun (WGS) entry which is preliminary data.</text>
</comment>
<gene>
    <name evidence="1" type="ORF">ACFOSB_13295</name>
</gene>
<dbReference type="Proteomes" id="UP001595803">
    <property type="component" value="Unassembled WGS sequence"/>
</dbReference>
<evidence type="ECO:0000313" key="1">
    <source>
        <dbReference type="EMBL" id="MFC3833837.1"/>
    </source>
</evidence>
<name>A0ABV7Z8W3_9DEIO</name>
<dbReference type="EMBL" id="JBHRZG010000014">
    <property type="protein sequence ID" value="MFC3833837.1"/>
    <property type="molecule type" value="Genomic_DNA"/>
</dbReference>
<evidence type="ECO:0000313" key="2">
    <source>
        <dbReference type="Proteomes" id="UP001595803"/>
    </source>
</evidence>
<protein>
    <submittedName>
        <fullName evidence="1">Uncharacterized protein</fullName>
    </submittedName>
</protein>
<dbReference type="RefSeq" id="WP_322473508.1">
    <property type="nucleotide sequence ID" value="NZ_JBHRZG010000014.1"/>
</dbReference>